<accession>A0ABT1J8N0</accession>
<dbReference type="EMBL" id="JAMZDX010000007">
    <property type="protein sequence ID" value="MCP2313411.1"/>
    <property type="molecule type" value="Genomic_DNA"/>
</dbReference>
<dbReference type="RefSeq" id="WP_253803321.1">
    <property type="nucleotide sequence ID" value="NZ_BAAAUB010000006.1"/>
</dbReference>
<keyword evidence="2" id="KW-1185">Reference proteome</keyword>
<comment type="caution">
    <text evidence="1">The sequence shown here is derived from an EMBL/GenBank/DDBJ whole genome shotgun (WGS) entry which is preliminary data.</text>
</comment>
<gene>
    <name evidence="1" type="ORF">FHR36_006610</name>
</gene>
<evidence type="ECO:0000313" key="2">
    <source>
        <dbReference type="Proteomes" id="UP001206483"/>
    </source>
</evidence>
<sequence length="82" mass="9250">MDPEDGSGWADVSDRSHRIDDEMDRIVERLRDLAHTQRRFQDLLDAVMSVGRDLELPVVLRRVITTAMGLVDARYGALGVLS</sequence>
<evidence type="ECO:0008006" key="3">
    <source>
        <dbReference type="Google" id="ProtNLM"/>
    </source>
</evidence>
<evidence type="ECO:0000313" key="1">
    <source>
        <dbReference type="EMBL" id="MCP2313411.1"/>
    </source>
</evidence>
<organism evidence="1 2">
    <name type="scientific">Kitasatospora paracochleata</name>
    <dbReference type="NCBI Taxonomy" id="58354"/>
    <lineage>
        <taxon>Bacteria</taxon>
        <taxon>Bacillati</taxon>
        <taxon>Actinomycetota</taxon>
        <taxon>Actinomycetes</taxon>
        <taxon>Kitasatosporales</taxon>
        <taxon>Streptomycetaceae</taxon>
        <taxon>Kitasatospora</taxon>
    </lineage>
</organism>
<protein>
    <recommendedName>
        <fullName evidence="3">ANTAR domain-containing protein</fullName>
    </recommendedName>
</protein>
<proteinExistence type="predicted"/>
<name>A0ABT1J8N0_9ACTN</name>
<dbReference type="Proteomes" id="UP001206483">
    <property type="component" value="Unassembled WGS sequence"/>
</dbReference>
<reference evidence="1 2" key="1">
    <citation type="submission" date="2022-06" db="EMBL/GenBank/DDBJ databases">
        <title>Sequencing the genomes of 1000 actinobacteria strains.</title>
        <authorList>
            <person name="Klenk H.-P."/>
        </authorList>
    </citation>
    <scope>NUCLEOTIDE SEQUENCE [LARGE SCALE GENOMIC DNA]</scope>
    <source>
        <strain evidence="1 2">DSM 41656</strain>
    </source>
</reference>